<organism evidence="2 3">
    <name type="scientific">Diaporthe vaccinii</name>
    <dbReference type="NCBI Taxonomy" id="105482"/>
    <lineage>
        <taxon>Eukaryota</taxon>
        <taxon>Fungi</taxon>
        <taxon>Dikarya</taxon>
        <taxon>Ascomycota</taxon>
        <taxon>Pezizomycotina</taxon>
        <taxon>Sordariomycetes</taxon>
        <taxon>Sordariomycetidae</taxon>
        <taxon>Diaporthales</taxon>
        <taxon>Diaporthaceae</taxon>
        <taxon>Diaporthe</taxon>
        <taxon>Diaporthe eres species complex</taxon>
    </lineage>
</organism>
<name>A0ABR4EFN1_9PEZI</name>
<proteinExistence type="predicted"/>
<comment type="caution">
    <text evidence="2">The sequence shown here is derived from an EMBL/GenBank/DDBJ whole genome shotgun (WGS) entry which is preliminary data.</text>
</comment>
<dbReference type="EMBL" id="JBAWTH010000058">
    <property type="protein sequence ID" value="KAL2281239.1"/>
    <property type="molecule type" value="Genomic_DNA"/>
</dbReference>
<feature type="region of interest" description="Disordered" evidence="1">
    <location>
        <begin position="20"/>
        <end position="65"/>
    </location>
</feature>
<feature type="compositionally biased region" description="Acidic residues" evidence="1">
    <location>
        <begin position="161"/>
        <end position="180"/>
    </location>
</feature>
<gene>
    <name evidence="2" type="ORF">FJTKL_11684</name>
</gene>
<accession>A0ABR4EFN1</accession>
<keyword evidence="3" id="KW-1185">Reference proteome</keyword>
<evidence type="ECO:0000313" key="2">
    <source>
        <dbReference type="EMBL" id="KAL2281239.1"/>
    </source>
</evidence>
<protein>
    <submittedName>
        <fullName evidence="2">Uncharacterized protein</fullName>
    </submittedName>
</protein>
<evidence type="ECO:0000313" key="3">
    <source>
        <dbReference type="Proteomes" id="UP001600888"/>
    </source>
</evidence>
<feature type="compositionally biased region" description="Basic and acidic residues" evidence="1">
    <location>
        <begin position="122"/>
        <end position="131"/>
    </location>
</feature>
<evidence type="ECO:0000256" key="1">
    <source>
        <dbReference type="SAM" id="MobiDB-lite"/>
    </source>
</evidence>
<reference evidence="2 3" key="1">
    <citation type="submission" date="2024-03" db="EMBL/GenBank/DDBJ databases">
        <title>A high-quality draft genome sequence of Diaporthe vaccinii, a causative agent of upright dieback and viscid rot disease in cranberry plants.</title>
        <authorList>
            <person name="Sarrasin M."/>
            <person name="Lang B.F."/>
            <person name="Burger G."/>
        </authorList>
    </citation>
    <scope>NUCLEOTIDE SEQUENCE [LARGE SCALE GENOMIC DNA]</scope>
    <source>
        <strain evidence="2 3">IS7</strain>
    </source>
</reference>
<feature type="region of interest" description="Disordered" evidence="1">
    <location>
        <begin position="120"/>
        <end position="186"/>
    </location>
</feature>
<sequence length="622" mass="68918">MPTSTDTELQREVRNILWNQISSPGSHTSAQRSRGNASHERNMRARGWNTTLPDRHTTLGSRNRRQQITCPSHTYYQSGRWGEEQSASDRSTAARVGERLTFGDRELGLLEVELEVNGLEAQDARPQKGEENDAGAVSSSDSEEEPTDYSFCRKRRRRESDDFDSDQSDQASDSESDESSSDEHLMDRGEIDDAESDYDEDFQLEGGHWRRPYNRHDGRKRDRERLYELGKREHEAGIQRRALLGKLARIGGSAASPAPPEARFAPWKTVDWTAPDVPTDVQAAVDGSRLPLQALERVIAFFDANPDVDRGRCDAFCLEAYLSSSSLPCATHACVSEFQFADSYMVEMVEEVEEEEASAADDGADARMTLFCFTSAPVHEAAITAARKAYGDFVPKYTRVGALALGPGQPELPVFRIECTRGRPLSAEAARLTLAVNGPRYEAVLRSTDLNVVAWPTAPYNPRCGPDNLIVRPGMGGVGGLLFWPAPAPVELPLGAALCGLLPALGKPMRPPAEIDPRSKYPSVVDLLPFQGHRRDGDRFQLPCMEQLQAQDAMPAVESDPQPWQRIFAAMAEGVDLATDIADADQPYYKHEIKILSGAWFYARLGAYSIRIKVEEDKGRGT</sequence>
<feature type="compositionally biased region" description="Polar residues" evidence="1">
    <location>
        <begin position="20"/>
        <end position="36"/>
    </location>
</feature>
<dbReference type="Proteomes" id="UP001600888">
    <property type="component" value="Unassembled WGS sequence"/>
</dbReference>
<feature type="compositionally biased region" description="Polar residues" evidence="1">
    <location>
        <begin position="48"/>
        <end position="65"/>
    </location>
</feature>